<dbReference type="SUPFAM" id="SSF51445">
    <property type="entry name" value="(Trans)glycosidases"/>
    <property type="match status" value="1"/>
</dbReference>
<dbReference type="KEGG" id="iag:Igag_0904"/>
<dbReference type="CAZy" id="GH35">
    <property type="family name" value="Glycoside Hydrolase Family 35"/>
</dbReference>
<dbReference type="InterPro" id="IPR008979">
    <property type="entry name" value="Galactose-bd-like_sf"/>
</dbReference>
<dbReference type="EMBL" id="CP002098">
    <property type="protein sequence ID" value="ADM27720.1"/>
    <property type="molecule type" value="Genomic_DNA"/>
</dbReference>
<evidence type="ECO:0000256" key="2">
    <source>
        <dbReference type="RuleBase" id="RU003679"/>
    </source>
</evidence>
<name>E0STV4_IGNAA</name>
<proteinExistence type="inferred from homology"/>
<dbReference type="PANTHER" id="PTHR23421">
    <property type="entry name" value="BETA-GALACTOSIDASE RELATED"/>
    <property type="match status" value="1"/>
</dbReference>
<dbReference type="BioCyc" id="IAGG583356:GHAH-887-MONOMER"/>
<feature type="domain" description="Glycoside hydrolase 35 catalytic" evidence="3">
    <location>
        <begin position="2"/>
        <end position="303"/>
    </location>
</feature>
<gene>
    <name evidence="4" type="ordered locus">Igag_0904</name>
</gene>
<evidence type="ECO:0000313" key="5">
    <source>
        <dbReference type="Proteomes" id="UP000001304"/>
    </source>
</evidence>
<organism evidence="4 5">
    <name type="scientific">Ignisphaera aggregans (strain DSM 17230 / JCM 13409 / AQ1.S1)</name>
    <dbReference type="NCBI Taxonomy" id="583356"/>
    <lineage>
        <taxon>Archaea</taxon>
        <taxon>Thermoproteota</taxon>
        <taxon>Thermoprotei</taxon>
        <taxon>Desulfurococcales</taxon>
        <taxon>Desulfurococcaceae</taxon>
        <taxon>Ignisphaera</taxon>
    </lineage>
</organism>
<evidence type="ECO:0000256" key="1">
    <source>
        <dbReference type="ARBA" id="ARBA00009809"/>
    </source>
</evidence>
<sequence length="902" mass="104227">MGMSQVLLCGEMHYFRIPSGLWFDRLLKLKRAGFNCVNIYFAWNYHEVEPGVFDVSGERDFTRFIEIARDLGLYVVARVGPYICSEWDNGGLPDWLISKDLVPRSLDPSYFRYAERWLRFVLSMLSRYSVKRGGNLVAVQLENEYFWGDIPYHMRLKDIAREVGIDVDLYTNMNRYARNTDFIDSIDLYPRPWDIKSVINAFKDLLETQPGRNLKIMEYEGGWFSAIGKPLPTERGSFPPNWTKMLLTLAIAYGADLISFYMFHGGTNFGYWTGRWITTTYDYEASIREWGELWDRYYRVKLLAPIAFLSAGSKMVSEEFVDENRIRIVRESGGTRFVFYINNSDELWIDRDIIVQPRDTKIIVYNLVVGDIEIVESNLNLLNVIENNVILYDVPGHSYRVIVKGIDSGVCRNASLDVDGDRYVVRGSVLEDDVAGCLVVSRGKEYRILIVPQHMAERTWFIDNRFIVSNTYLVRDWNRDRIVVEASRGRNILYIPYKTSVGEYIESLKMSRIVFDSEPVEPKIDILSIAIAPLSKEHILDIDRVAPLEELGIYRHDYYIYSTHIDRDSDIYVRANDYIAVINNGKIIASGFISISTKVERGDIDIVVEPLGHPNDGIVPSFTGLLSPILVEKIRSVDLEVVGYGLVDLGHRYRPGIATSHSHSYLINREIREFVSRAIWYKELPELRQWTGIIYIKSRFIGEKKPSVLRLDISGYPSYGHIVVLVNGIEIYRGLDREIYIDPSILRDGENEVIVGLHLYNVDGKPGIGLRGSVAIYRDKIERFSIHRFVDSKNYRDTKIPIEISKPSIVVIRFGLDRKENIVAPMYLEIEGEVVAQIYLNNRFIGRYYWVGPQTKFYLPEPYLDRENEVKLVVVPIHGKAQITKIAIEPYFKNQIIELSLR</sequence>
<dbReference type="PRINTS" id="PR00742">
    <property type="entry name" value="GLHYDRLASE35"/>
</dbReference>
<accession>E0STV4</accession>
<reference evidence="4 5" key="1">
    <citation type="journal article" date="2010" name="Stand. Genomic Sci.">
        <title>Complete genome sequence of Ignisphaera aggregans type strain (AQ1.S1).</title>
        <authorList>
            <person name="Goker M."/>
            <person name="Held B."/>
            <person name="Lapidus A."/>
            <person name="Nolan M."/>
            <person name="Spring S."/>
            <person name="Yasawong M."/>
            <person name="Lucas S."/>
            <person name="Glavina Del Rio T."/>
            <person name="Tice H."/>
            <person name="Cheng J.F."/>
            <person name="Goodwin L."/>
            <person name="Tapia R."/>
            <person name="Pitluck S."/>
            <person name="Liolios K."/>
            <person name="Ivanova N."/>
            <person name="Mavromatis K."/>
            <person name="Mikhailova N."/>
            <person name="Pati A."/>
            <person name="Chen A."/>
            <person name="Palaniappan K."/>
            <person name="Brambilla E."/>
            <person name="Land M."/>
            <person name="Hauser L."/>
            <person name="Chang Y.J."/>
            <person name="Jeffries C.D."/>
            <person name="Brettin T."/>
            <person name="Detter J.C."/>
            <person name="Han C."/>
            <person name="Rohde M."/>
            <person name="Sikorski J."/>
            <person name="Woyke T."/>
            <person name="Bristow J."/>
            <person name="Eisen J.A."/>
            <person name="Markowitz V."/>
            <person name="Hugenholtz P."/>
            <person name="Kyrpides N.C."/>
            <person name="Klenk H.P."/>
        </authorList>
    </citation>
    <scope>NUCLEOTIDE SEQUENCE [LARGE SCALE GENOMIC DNA]</scope>
    <source>
        <strain evidence="5">DSM 17230 / JCM 13409 / AQ1.S1</strain>
    </source>
</reference>
<dbReference type="EC" id="3.2.1.23" evidence="4"/>
<evidence type="ECO:0000259" key="3">
    <source>
        <dbReference type="Pfam" id="PF01301"/>
    </source>
</evidence>
<dbReference type="InterPro" id="IPR001944">
    <property type="entry name" value="Glycoside_Hdrlase_35"/>
</dbReference>
<dbReference type="Proteomes" id="UP000001304">
    <property type="component" value="Chromosome"/>
</dbReference>
<dbReference type="HOGENOM" id="CLU_323814_0_0_2"/>
<dbReference type="AlphaFoldDB" id="E0STV4"/>
<dbReference type="STRING" id="583356.Igag_0904"/>
<dbReference type="GO" id="GO:0005975">
    <property type="term" value="P:carbohydrate metabolic process"/>
    <property type="evidence" value="ECO:0007669"/>
    <property type="project" value="InterPro"/>
</dbReference>
<dbReference type="Gene3D" id="3.20.20.80">
    <property type="entry name" value="Glycosidases"/>
    <property type="match status" value="1"/>
</dbReference>
<dbReference type="SUPFAM" id="SSF49785">
    <property type="entry name" value="Galactose-binding domain-like"/>
    <property type="match status" value="1"/>
</dbReference>
<keyword evidence="4" id="KW-0378">Hydrolase</keyword>
<protein>
    <submittedName>
        <fullName evidence="4">Beta-galactosidase</fullName>
        <ecNumber evidence="4">3.2.1.23</ecNumber>
    </submittedName>
</protein>
<evidence type="ECO:0000313" key="4">
    <source>
        <dbReference type="EMBL" id="ADM27720.1"/>
    </source>
</evidence>
<dbReference type="Gene3D" id="2.60.120.260">
    <property type="entry name" value="Galactose-binding domain-like"/>
    <property type="match status" value="1"/>
</dbReference>
<keyword evidence="5" id="KW-1185">Reference proteome</keyword>
<dbReference type="Pfam" id="PF01301">
    <property type="entry name" value="Glyco_hydro_35"/>
    <property type="match status" value="1"/>
</dbReference>
<comment type="similarity">
    <text evidence="1 2">Belongs to the glycosyl hydrolase 35 family.</text>
</comment>
<dbReference type="InterPro" id="IPR017853">
    <property type="entry name" value="GH"/>
</dbReference>
<dbReference type="GO" id="GO:0004565">
    <property type="term" value="F:beta-galactosidase activity"/>
    <property type="evidence" value="ECO:0007669"/>
    <property type="project" value="UniProtKB-EC"/>
</dbReference>
<keyword evidence="4" id="KW-0326">Glycosidase</keyword>
<dbReference type="InterPro" id="IPR031330">
    <property type="entry name" value="Gly_Hdrlase_35_cat"/>
</dbReference>